<dbReference type="AlphaFoldDB" id="A0A816LRZ4"/>
<gene>
    <name evidence="3" type="ORF">WKI299_LOCUS2649</name>
</gene>
<sequence length="199" mass="22643">VDRDTITYNAMINAFGLNGMGSQAAELYREMPNHLRDHVSQICVLNACSHAGLLHEAQTIFNEISVKTESIITTMVDCLSRLFMFDEAQKLIEDYEKTNTPSIIMYMSLLSGARNNRNSNLSEKIYKRMKTLFPNAKESLAAEPAPKFIQVVKNLRVCGHCHEFTKVIAKIEQCDIVVRDANRIHHFYPNGQCSCQDHF</sequence>
<dbReference type="InterPro" id="IPR002885">
    <property type="entry name" value="PPR_rpt"/>
</dbReference>
<organism evidence="3 4">
    <name type="scientific">Rotaria magnacalcarata</name>
    <dbReference type="NCBI Taxonomy" id="392030"/>
    <lineage>
        <taxon>Eukaryota</taxon>
        <taxon>Metazoa</taxon>
        <taxon>Spiralia</taxon>
        <taxon>Gnathifera</taxon>
        <taxon>Rotifera</taxon>
        <taxon>Eurotatoria</taxon>
        <taxon>Bdelloidea</taxon>
        <taxon>Philodinida</taxon>
        <taxon>Philodinidae</taxon>
        <taxon>Rotaria</taxon>
    </lineage>
</organism>
<dbReference type="Pfam" id="PF14432">
    <property type="entry name" value="DYW_deaminase"/>
    <property type="match status" value="1"/>
</dbReference>
<dbReference type="Pfam" id="PF13812">
    <property type="entry name" value="PPR_3"/>
    <property type="match status" value="1"/>
</dbReference>
<reference evidence="3" key="1">
    <citation type="submission" date="2021-02" db="EMBL/GenBank/DDBJ databases">
        <authorList>
            <person name="Nowell W R."/>
        </authorList>
    </citation>
    <scope>NUCLEOTIDE SEQUENCE</scope>
</reference>
<dbReference type="Gene3D" id="1.25.40.10">
    <property type="entry name" value="Tetratricopeptide repeat domain"/>
    <property type="match status" value="2"/>
</dbReference>
<accession>A0A816LRZ4</accession>
<dbReference type="InterPro" id="IPR032867">
    <property type="entry name" value="DYW_dom"/>
</dbReference>
<feature type="domain" description="DYW" evidence="2">
    <location>
        <begin position="143"/>
        <end position="198"/>
    </location>
</feature>
<proteinExistence type="predicted"/>
<dbReference type="EMBL" id="CAJNRF010000365">
    <property type="protein sequence ID" value="CAF1956930.1"/>
    <property type="molecule type" value="Genomic_DNA"/>
</dbReference>
<evidence type="ECO:0000259" key="2">
    <source>
        <dbReference type="Pfam" id="PF14432"/>
    </source>
</evidence>
<evidence type="ECO:0000256" key="1">
    <source>
        <dbReference type="PROSITE-ProRule" id="PRU00708"/>
    </source>
</evidence>
<dbReference type="Pfam" id="PF01535">
    <property type="entry name" value="PPR"/>
    <property type="match status" value="3"/>
</dbReference>
<dbReference type="PANTHER" id="PTHR47928">
    <property type="entry name" value="REPEAT-CONTAINING PROTEIN, PUTATIVE-RELATED"/>
    <property type="match status" value="1"/>
</dbReference>
<dbReference type="NCBIfam" id="TIGR00756">
    <property type="entry name" value="PPR"/>
    <property type="match status" value="1"/>
</dbReference>
<dbReference type="PANTHER" id="PTHR47928:SF207">
    <property type="entry name" value="PENTATRICOPEPTIDE REPEAT-CONTAINING PROTEIN"/>
    <property type="match status" value="1"/>
</dbReference>
<dbReference type="InterPro" id="IPR011990">
    <property type="entry name" value="TPR-like_helical_dom_sf"/>
</dbReference>
<evidence type="ECO:0000313" key="3">
    <source>
        <dbReference type="EMBL" id="CAF1956930.1"/>
    </source>
</evidence>
<dbReference type="PROSITE" id="PS51375">
    <property type="entry name" value="PPR"/>
    <property type="match status" value="1"/>
</dbReference>
<dbReference type="InterPro" id="IPR050421">
    <property type="entry name" value="PPR"/>
</dbReference>
<comment type="caution">
    <text evidence="3">The sequence shown here is derived from an EMBL/GenBank/DDBJ whole genome shotgun (WGS) entry which is preliminary data.</text>
</comment>
<protein>
    <recommendedName>
        <fullName evidence="2">DYW domain-containing protein</fullName>
    </recommendedName>
</protein>
<evidence type="ECO:0000313" key="4">
    <source>
        <dbReference type="Proteomes" id="UP000663856"/>
    </source>
</evidence>
<name>A0A816LRZ4_9BILA</name>
<dbReference type="Proteomes" id="UP000663856">
    <property type="component" value="Unassembled WGS sequence"/>
</dbReference>
<feature type="repeat" description="PPR" evidence="1">
    <location>
        <begin position="4"/>
        <end position="34"/>
    </location>
</feature>
<feature type="non-terminal residue" evidence="3">
    <location>
        <position position="1"/>
    </location>
</feature>
<dbReference type="GO" id="GO:0008270">
    <property type="term" value="F:zinc ion binding"/>
    <property type="evidence" value="ECO:0007669"/>
    <property type="project" value="InterPro"/>
</dbReference>